<name>A0A0T6LS90_WENVI</name>
<dbReference type="EMBL" id="LLZU01000018">
    <property type="protein sequence ID" value="KRV48769.1"/>
    <property type="molecule type" value="Genomic_DNA"/>
</dbReference>
<protein>
    <submittedName>
        <fullName evidence="1">Uncharacterized protein</fullName>
    </submittedName>
</protein>
<keyword evidence="2" id="KW-1185">Reference proteome</keyword>
<proteinExistence type="predicted"/>
<evidence type="ECO:0000313" key="1">
    <source>
        <dbReference type="EMBL" id="KRV48769.1"/>
    </source>
</evidence>
<accession>A0A0T6LS90</accession>
<gene>
    <name evidence="1" type="ORF">AQ490_23135</name>
</gene>
<dbReference type="AlphaFoldDB" id="A0A0T6LS90"/>
<organism evidence="1 2">
    <name type="scientific">Wenjunlia vitaminophila</name>
    <name type="common">Streptomyces vitaminophilus</name>
    <dbReference type="NCBI Taxonomy" id="76728"/>
    <lineage>
        <taxon>Bacteria</taxon>
        <taxon>Bacillati</taxon>
        <taxon>Actinomycetota</taxon>
        <taxon>Actinomycetes</taxon>
        <taxon>Kitasatosporales</taxon>
        <taxon>Streptomycetaceae</taxon>
        <taxon>Wenjunlia</taxon>
    </lineage>
</organism>
<comment type="caution">
    <text evidence="1">The sequence shown here is derived from an EMBL/GenBank/DDBJ whole genome shotgun (WGS) entry which is preliminary data.</text>
</comment>
<sequence>MDLGPRGRGVLAYVPLATDDRGFGDTAVIASVAGTPGEGADLFPVATAATGSLTEEVLARWLICMGWAARLTKAPSNADLPDTEWAAELARTVRLEKSAYGHEALAVGRIELPPDAMAQAAALVPVPA</sequence>
<reference evidence="1 2" key="1">
    <citation type="submission" date="2015-10" db="EMBL/GenBank/DDBJ databases">
        <title>Draft genome sequence of pyrrolomycin-producing Streptomyces vitaminophilus.</title>
        <authorList>
            <person name="Graham D.E."/>
            <person name="Mahan K.M."/>
            <person name="Klingeman D.M."/>
            <person name="Hettich R.L."/>
            <person name="Parry R.J."/>
        </authorList>
    </citation>
    <scope>NUCLEOTIDE SEQUENCE [LARGE SCALE GENOMIC DNA]</scope>
    <source>
        <strain evidence="1 2">ATCC 31673</strain>
    </source>
</reference>
<evidence type="ECO:0000313" key="2">
    <source>
        <dbReference type="Proteomes" id="UP000050867"/>
    </source>
</evidence>
<dbReference type="Proteomes" id="UP000050867">
    <property type="component" value="Unassembled WGS sequence"/>
</dbReference>